<protein>
    <recommendedName>
        <fullName evidence="2">VTT domain-containing protein</fullName>
    </recommendedName>
</protein>
<dbReference type="Pfam" id="PF09335">
    <property type="entry name" value="VTT_dom"/>
    <property type="match status" value="1"/>
</dbReference>
<proteinExistence type="predicted"/>
<dbReference type="InterPro" id="IPR051311">
    <property type="entry name" value="DedA_domain"/>
</dbReference>
<comment type="caution">
    <text evidence="3">The sequence shown here is derived from an EMBL/GenBank/DDBJ whole genome shotgun (WGS) entry which is preliminary data.</text>
</comment>
<dbReference type="STRING" id="1801726.A3H02_00550"/>
<feature type="transmembrane region" description="Helical" evidence="1">
    <location>
        <begin position="106"/>
        <end position="127"/>
    </location>
</feature>
<dbReference type="AlphaFoldDB" id="A0A1G2F326"/>
<evidence type="ECO:0000313" key="3">
    <source>
        <dbReference type="EMBL" id="OGZ32393.1"/>
    </source>
</evidence>
<feature type="transmembrane region" description="Helical" evidence="1">
    <location>
        <begin position="170"/>
        <end position="191"/>
    </location>
</feature>
<dbReference type="Proteomes" id="UP000176787">
    <property type="component" value="Unassembled WGS sequence"/>
</dbReference>
<gene>
    <name evidence="3" type="ORF">A3H02_00550</name>
</gene>
<dbReference type="GO" id="GO:0005886">
    <property type="term" value="C:plasma membrane"/>
    <property type="evidence" value="ECO:0007669"/>
    <property type="project" value="TreeGrafter"/>
</dbReference>
<name>A0A1G2F326_9BACT</name>
<sequence>MKNLYNWTLSWAEHTRAKLALFFFAFIEAIFFPIPPDPLLVLMTAVDARDWLKFAVIATFGSVAGALVGYFIGLFFYDSFGKSIISFYGFENSFLELKESFNGNSFLAIFIAAFSPIPFKVFTIAAGTFKSSFLVFILAAFVGRGLRFFIVAAVISYFGKRGHDFIEKHFNVLASAFAILLIVGFIMIKFFI</sequence>
<feature type="transmembrane region" description="Helical" evidence="1">
    <location>
        <begin position="54"/>
        <end position="77"/>
    </location>
</feature>
<keyword evidence="1" id="KW-0812">Transmembrane</keyword>
<feature type="transmembrane region" description="Helical" evidence="1">
    <location>
        <begin position="17"/>
        <end position="34"/>
    </location>
</feature>
<organism evidence="3 4">
    <name type="scientific">Candidatus Niyogibacteria bacterium RIFCSPLOWO2_12_FULL_41_13</name>
    <dbReference type="NCBI Taxonomy" id="1801726"/>
    <lineage>
        <taxon>Bacteria</taxon>
        <taxon>Candidatus Niyogiibacteriota</taxon>
    </lineage>
</organism>
<dbReference type="PANTHER" id="PTHR42709">
    <property type="entry name" value="ALKALINE PHOSPHATASE LIKE PROTEIN"/>
    <property type="match status" value="1"/>
</dbReference>
<keyword evidence="1" id="KW-0472">Membrane</keyword>
<feature type="transmembrane region" description="Helical" evidence="1">
    <location>
        <begin position="133"/>
        <end position="158"/>
    </location>
</feature>
<accession>A0A1G2F326</accession>
<dbReference type="InterPro" id="IPR032816">
    <property type="entry name" value="VTT_dom"/>
</dbReference>
<reference evidence="3 4" key="1">
    <citation type="journal article" date="2016" name="Nat. Commun.">
        <title>Thousands of microbial genomes shed light on interconnected biogeochemical processes in an aquifer system.</title>
        <authorList>
            <person name="Anantharaman K."/>
            <person name="Brown C.T."/>
            <person name="Hug L.A."/>
            <person name="Sharon I."/>
            <person name="Castelle C.J."/>
            <person name="Probst A.J."/>
            <person name="Thomas B.C."/>
            <person name="Singh A."/>
            <person name="Wilkins M.J."/>
            <person name="Karaoz U."/>
            <person name="Brodie E.L."/>
            <person name="Williams K.H."/>
            <person name="Hubbard S.S."/>
            <person name="Banfield J.F."/>
        </authorList>
    </citation>
    <scope>NUCLEOTIDE SEQUENCE [LARGE SCALE GENOMIC DNA]</scope>
</reference>
<dbReference type="EMBL" id="MHMS01000008">
    <property type="protein sequence ID" value="OGZ32393.1"/>
    <property type="molecule type" value="Genomic_DNA"/>
</dbReference>
<evidence type="ECO:0000256" key="1">
    <source>
        <dbReference type="SAM" id="Phobius"/>
    </source>
</evidence>
<dbReference type="PANTHER" id="PTHR42709:SF11">
    <property type="entry name" value="DEDA FAMILY PROTEIN"/>
    <property type="match status" value="1"/>
</dbReference>
<evidence type="ECO:0000313" key="4">
    <source>
        <dbReference type="Proteomes" id="UP000176787"/>
    </source>
</evidence>
<evidence type="ECO:0000259" key="2">
    <source>
        <dbReference type="Pfam" id="PF09335"/>
    </source>
</evidence>
<keyword evidence="1" id="KW-1133">Transmembrane helix</keyword>
<feature type="domain" description="VTT" evidence="2">
    <location>
        <begin position="40"/>
        <end position="155"/>
    </location>
</feature>